<dbReference type="SUPFAM" id="SSF46785">
    <property type="entry name" value="Winged helix' DNA-binding domain"/>
    <property type="match status" value="1"/>
</dbReference>
<comment type="similarity">
    <text evidence="1">Belongs to the LysR transcriptional regulatory family.</text>
</comment>
<dbReference type="Pfam" id="PF03466">
    <property type="entry name" value="LysR_substrate"/>
    <property type="match status" value="1"/>
</dbReference>
<dbReference type="EMBL" id="BMDG01000009">
    <property type="protein sequence ID" value="GGI09645.1"/>
    <property type="molecule type" value="Genomic_DNA"/>
</dbReference>
<reference evidence="7" key="1">
    <citation type="journal article" date="2019" name="Int. J. Syst. Evol. Microbiol.">
        <title>The Global Catalogue of Microorganisms (GCM) 10K type strain sequencing project: providing services to taxonomists for standard genome sequencing and annotation.</title>
        <authorList>
            <consortium name="The Broad Institute Genomics Platform"/>
            <consortium name="The Broad Institute Genome Sequencing Center for Infectious Disease"/>
            <person name="Wu L."/>
            <person name="Ma J."/>
        </authorList>
    </citation>
    <scope>NUCLEOTIDE SEQUENCE [LARGE SCALE GENOMIC DNA]</scope>
    <source>
        <strain evidence="7">CCM 8653</strain>
    </source>
</reference>
<name>A0ABQ2B7M8_9MICO</name>
<dbReference type="Proteomes" id="UP000632535">
    <property type="component" value="Unassembled WGS sequence"/>
</dbReference>
<proteinExistence type="inferred from homology"/>
<keyword evidence="7" id="KW-1185">Reference proteome</keyword>
<sequence length="303" mass="31629">MLDVHRLRIFRSVVASGSVAAAAANLGYTPSAVSQHVSALQRETGLQLLARHGRGVRPTAAGQALADQADGLLARLGQVETFVADLRSGRSGSLAIAYFASVGAAWLPSVVSSLTAAYPGVRLDLELTEEIPTDPSRRADLQLAVAQPNFTPGAGTTAHHLLDDPYVAVIPESHPLAGRDEIELVELVGERWIDNDFARGWCRRNLLEACRAAGFAPSFAVEAHDYQTAVSFVGAGIGITVLPALGTAHPVPGTVAVPVVRPVPVRSIYALVQDAVADTPPVVTALEALRAVAAASVREPAPA</sequence>
<comment type="caution">
    <text evidence="6">The sequence shown here is derived from an EMBL/GenBank/DDBJ whole genome shotgun (WGS) entry which is preliminary data.</text>
</comment>
<evidence type="ECO:0000256" key="1">
    <source>
        <dbReference type="ARBA" id="ARBA00009437"/>
    </source>
</evidence>
<evidence type="ECO:0000259" key="5">
    <source>
        <dbReference type="PROSITE" id="PS50931"/>
    </source>
</evidence>
<protein>
    <submittedName>
        <fullName evidence="6">LysR family transcriptional regulator</fullName>
    </submittedName>
</protein>
<accession>A0ABQ2B7M8</accession>
<organism evidence="6 7">
    <name type="scientific">Isoptericola cucumis</name>
    <dbReference type="NCBI Taxonomy" id="1776856"/>
    <lineage>
        <taxon>Bacteria</taxon>
        <taxon>Bacillati</taxon>
        <taxon>Actinomycetota</taxon>
        <taxon>Actinomycetes</taxon>
        <taxon>Micrococcales</taxon>
        <taxon>Promicromonosporaceae</taxon>
        <taxon>Isoptericola</taxon>
    </lineage>
</organism>
<gene>
    <name evidence="6" type="ORF">GCM10007368_27220</name>
</gene>
<dbReference type="Gene3D" id="1.10.10.10">
    <property type="entry name" value="Winged helix-like DNA-binding domain superfamily/Winged helix DNA-binding domain"/>
    <property type="match status" value="1"/>
</dbReference>
<dbReference type="InterPro" id="IPR036388">
    <property type="entry name" value="WH-like_DNA-bd_sf"/>
</dbReference>
<dbReference type="SUPFAM" id="SSF53850">
    <property type="entry name" value="Periplasmic binding protein-like II"/>
    <property type="match status" value="1"/>
</dbReference>
<evidence type="ECO:0000256" key="3">
    <source>
        <dbReference type="ARBA" id="ARBA00023125"/>
    </source>
</evidence>
<dbReference type="InterPro" id="IPR036390">
    <property type="entry name" value="WH_DNA-bd_sf"/>
</dbReference>
<evidence type="ECO:0000313" key="7">
    <source>
        <dbReference type="Proteomes" id="UP000632535"/>
    </source>
</evidence>
<dbReference type="InterPro" id="IPR005119">
    <property type="entry name" value="LysR_subst-bd"/>
</dbReference>
<evidence type="ECO:0000256" key="4">
    <source>
        <dbReference type="ARBA" id="ARBA00023163"/>
    </source>
</evidence>
<feature type="domain" description="HTH lysR-type" evidence="5">
    <location>
        <begin position="2"/>
        <end position="59"/>
    </location>
</feature>
<evidence type="ECO:0000256" key="2">
    <source>
        <dbReference type="ARBA" id="ARBA00023015"/>
    </source>
</evidence>
<evidence type="ECO:0000313" key="6">
    <source>
        <dbReference type="EMBL" id="GGI09645.1"/>
    </source>
</evidence>
<keyword evidence="3" id="KW-0238">DNA-binding</keyword>
<dbReference type="Gene3D" id="3.40.190.10">
    <property type="entry name" value="Periplasmic binding protein-like II"/>
    <property type="match status" value="2"/>
</dbReference>
<dbReference type="PANTHER" id="PTHR30346:SF29">
    <property type="entry name" value="LYSR SUBSTRATE-BINDING"/>
    <property type="match status" value="1"/>
</dbReference>
<dbReference type="RefSeq" id="WP_188524263.1">
    <property type="nucleotide sequence ID" value="NZ_BMDG01000009.1"/>
</dbReference>
<keyword evidence="2" id="KW-0805">Transcription regulation</keyword>
<keyword evidence="4" id="KW-0804">Transcription</keyword>
<dbReference type="PROSITE" id="PS50931">
    <property type="entry name" value="HTH_LYSR"/>
    <property type="match status" value="1"/>
</dbReference>
<dbReference type="InterPro" id="IPR000847">
    <property type="entry name" value="LysR_HTH_N"/>
</dbReference>
<dbReference type="Pfam" id="PF00126">
    <property type="entry name" value="HTH_1"/>
    <property type="match status" value="1"/>
</dbReference>
<dbReference type="PANTHER" id="PTHR30346">
    <property type="entry name" value="TRANSCRIPTIONAL DUAL REGULATOR HCAR-RELATED"/>
    <property type="match status" value="1"/>
</dbReference>